<evidence type="ECO:0000256" key="1">
    <source>
        <dbReference type="ARBA" id="ARBA00008225"/>
    </source>
</evidence>
<dbReference type="InterPro" id="IPR043957">
    <property type="entry name" value="Vanin_C"/>
</dbReference>
<evidence type="ECO:0000256" key="8">
    <source>
        <dbReference type="ARBA" id="ARBA00043697"/>
    </source>
</evidence>
<accession>A0A8T2JI00</accession>
<dbReference type="PANTHER" id="PTHR10609">
    <property type="entry name" value="BIOTINIDASE-RELATED"/>
    <property type="match status" value="1"/>
</dbReference>
<dbReference type="InterPro" id="IPR012101">
    <property type="entry name" value="Biotinidase-like_euk"/>
</dbReference>
<evidence type="ECO:0000259" key="11">
    <source>
        <dbReference type="PROSITE" id="PS50263"/>
    </source>
</evidence>
<feature type="signal peptide" evidence="10">
    <location>
        <begin position="1"/>
        <end position="22"/>
    </location>
</feature>
<dbReference type="Pfam" id="PF00795">
    <property type="entry name" value="CN_hydrolase"/>
    <property type="match status" value="1"/>
</dbReference>
<dbReference type="Gene3D" id="3.60.110.10">
    <property type="entry name" value="Carbon-nitrogen hydrolase"/>
    <property type="match status" value="1"/>
</dbReference>
<feature type="active site" description="Proton donor" evidence="9">
    <location>
        <position position="182"/>
    </location>
</feature>
<dbReference type="Pfam" id="PF19018">
    <property type="entry name" value="Vanin_C"/>
    <property type="match status" value="1"/>
</dbReference>
<dbReference type="InterPro" id="IPR040154">
    <property type="entry name" value="Biotinidase/VNN"/>
</dbReference>
<evidence type="ECO:0000256" key="2">
    <source>
        <dbReference type="ARBA" id="ARBA00022729"/>
    </source>
</evidence>
<comment type="function">
    <text evidence="5">Catalytic release of biotin from biocytin, the product of biotin-dependent carboxylases degradation.</text>
</comment>
<protein>
    <recommendedName>
        <fullName evidence="7">Biotinidase</fullName>
        <ecNumber evidence="6">3.5.1.12</ecNumber>
    </recommendedName>
</protein>
<evidence type="ECO:0000256" key="4">
    <source>
        <dbReference type="ARBA" id="ARBA00023180"/>
    </source>
</evidence>
<keyword evidence="2 10" id="KW-0732">Signal</keyword>
<dbReference type="FunFam" id="3.60.110.10:FF:000001">
    <property type="entry name" value="biotinidase isoform X1"/>
    <property type="match status" value="1"/>
</dbReference>
<evidence type="ECO:0000313" key="13">
    <source>
        <dbReference type="Proteomes" id="UP000812440"/>
    </source>
</evidence>
<dbReference type="AlphaFoldDB" id="A0A8T2JI00"/>
<dbReference type="CDD" id="cd07567">
    <property type="entry name" value="biotinidase_like"/>
    <property type="match status" value="1"/>
</dbReference>
<name>A0A8T2JI00_9PIPI</name>
<feature type="chain" id="PRO_5035772550" description="Biotinidase" evidence="10">
    <location>
        <begin position="23"/>
        <end position="506"/>
    </location>
</feature>
<proteinExistence type="inferred from homology"/>
<evidence type="ECO:0000256" key="6">
    <source>
        <dbReference type="ARBA" id="ARBA00039012"/>
    </source>
</evidence>
<keyword evidence="4" id="KW-0325">Glycoprotein</keyword>
<gene>
    <name evidence="12" type="ORF">GDO86_011678</name>
</gene>
<dbReference type="OrthoDB" id="10250282at2759"/>
<dbReference type="EMBL" id="JAACNH010000005">
    <property type="protein sequence ID" value="KAG8442950.1"/>
    <property type="molecule type" value="Genomic_DNA"/>
</dbReference>
<comment type="catalytic activity">
    <reaction evidence="8">
        <text>biocytin + H2O = biotin + L-lysine</text>
        <dbReference type="Rhea" id="RHEA:77171"/>
        <dbReference type="ChEBI" id="CHEBI:15377"/>
        <dbReference type="ChEBI" id="CHEBI:32551"/>
        <dbReference type="ChEBI" id="CHEBI:57586"/>
        <dbReference type="ChEBI" id="CHEBI:195545"/>
        <dbReference type="EC" id="3.5.1.12"/>
    </reaction>
</comment>
<dbReference type="GO" id="GO:0047708">
    <property type="term" value="F:biotinidase activity"/>
    <property type="evidence" value="ECO:0007669"/>
    <property type="project" value="UniProtKB-EC"/>
</dbReference>
<dbReference type="SUPFAM" id="SSF56317">
    <property type="entry name" value="Carbon-nitrogen hydrolase"/>
    <property type="match status" value="1"/>
</dbReference>
<evidence type="ECO:0000313" key="12">
    <source>
        <dbReference type="EMBL" id="KAG8442950.1"/>
    </source>
</evidence>
<evidence type="ECO:0000256" key="10">
    <source>
        <dbReference type="SAM" id="SignalP"/>
    </source>
</evidence>
<dbReference type="PROSITE" id="PS50263">
    <property type="entry name" value="CN_HYDROLASE"/>
    <property type="match status" value="1"/>
</dbReference>
<dbReference type="InterPro" id="IPR036526">
    <property type="entry name" value="C-N_Hydrolase_sf"/>
</dbReference>
<evidence type="ECO:0000256" key="9">
    <source>
        <dbReference type="PIRSR" id="PIRSR011861-1"/>
    </source>
</evidence>
<dbReference type="PANTHER" id="PTHR10609:SF14">
    <property type="entry name" value="BIOTINIDASE"/>
    <property type="match status" value="1"/>
</dbReference>
<feature type="active site" description="Nucleophile" evidence="9">
    <location>
        <position position="215"/>
    </location>
</feature>
<dbReference type="EC" id="3.5.1.12" evidence="6"/>
<organism evidence="12 13">
    <name type="scientific">Hymenochirus boettgeri</name>
    <name type="common">Congo dwarf clawed frog</name>
    <dbReference type="NCBI Taxonomy" id="247094"/>
    <lineage>
        <taxon>Eukaryota</taxon>
        <taxon>Metazoa</taxon>
        <taxon>Chordata</taxon>
        <taxon>Craniata</taxon>
        <taxon>Vertebrata</taxon>
        <taxon>Euteleostomi</taxon>
        <taxon>Amphibia</taxon>
        <taxon>Batrachia</taxon>
        <taxon>Anura</taxon>
        <taxon>Pipoidea</taxon>
        <taxon>Pipidae</taxon>
        <taxon>Pipinae</taxon>
        <taxon>Hymenochirus</taxon>
    </lineage>
</organism>
<feature type="domain" description="CN hydrolase" evidence="11">
    <location>
        <begin position="42"/>
        <end position="311"/>
    </location>
</feature>
<keyword evidence="3" id="KW-0378">Hydrolase</keyword>
<dbReference type="GO" id="GO:0006768">
    <property type="term" value="P:biotin metabolic process"/>
    <property type="evidence" value="ECO:0007669"/>
    <property type="project" value="TreeGrafter"/>
</dbReference>
<comment type="caution">
    <text evidence="12">The sequence shown here is derived from an EMBL/GenBank/DDBJ whole genome shotgun (WGS) entry which is preliminary data.</text>
</comment>
<sequence length="506" mass="57568">MLPRYCILLVCSFFCLISFLNAYSKDFYIAAVYEHHTILNQNSTALTDRKSALEFMSQNLGIYEKQVTAAARKHAQIIVFPEDGIHGFNYTRSSIYPFLDFLPASNLRPWNPCLEPHRFNDTEVLQRLSCMAAKGRMYVVANLGTKVPCQRLNSPCPPDGRYQFNTNVVFSNNGTLVASYFKKNLYFELAFDTPPENQCVVFDTPFASRFGLFTCFDILFYEPAIRLIEKHMVKHVLYPTAWMNQLPLLSAIQIQRAFATATGINLLAANVHHTQIGMTGSGIYSPTKSSFYYDMTSENGKLLVENVPVDPSWETPVSDHEEIYTTQKIRYGDSCEMPINLVSMKLPFQHQTPPYLFQAQMMYDNFTFIPLLTNEGTIQVCAASLCCYLSYTKTLLANELYAFGVFDGLHTVHGTYYLQICALVKCGGLEPETCGHEVTEAGTVIHYQLWGNFTTNHIFPILLTSDVMLDLPSFWGWKNNLCYMNNTRMSSGLVTAALYGRWYERD</sequence>
<evidence type="ECO:0000256" key="5">
    <source>
        <dbReference type="ARBA" id="ARBA00037073"/>
    </source>
</evidence>
<comment type="similarity">
    <text evidence="1">Belongs to the carbon-nitrogen hydrolase superfamily. BTD/VNN family.</text>
</comment>
<evidence type="ECO:0000256" key="3">
    <source>
        <dbReference type="ARBA" id="ARBA00022801"/>
    </source>
</evidence>
<evidence type="ECO:0000256" key="7">
    <source>
        <dbReference type="ARBA" id="ARBA00039680"/>
    </source>
</evidence>
<feature type="active site" description="Proton acceptor" evidence="9">
    <location>
        <position position="82"/>
    </location>
</feature>
<dbReference type="PIRSF" id="PIRSF011861">
    <property type="entry name" value="Biotinidase"/>
    <property type="match status" value="1"/>
</dbReference>
<dbReference type="Proteomes" id="UP000812440">
    <property type="component" value="Chromosome 6"/>
</dbReference>
<keyword evidence="13" id="KW-1185">Reference proteome</keyword>
<dbReference type="InterPro" id="IPR003010">
    <property type="entry name" value="C-N_Hydrolase"/>
</dbReference>
<reference evidence="12" key="1">
    <citation type="thesis" date="2020" institute="ProQuest LLC" country="789 East Eisenhower Parkway, Ann Arbor, MI, USA">
        <title>Comparative Genomics and Chromosome Evolution.</title>
        <authorList>
            <person name="Mudd A.B."/>
        </authorList>
    </citation>
    <scope>NUCLEOTIDE SEQUENCE</scope>
    <source>
        <strain evidence="12">Female2</strain>
        <tissue evidence="12">Blood</tissue>
    </source>
</reference>